<evidence type="ECO:0000256" key="3">
    <source>
        <dbReference type="PROSITE-ProRule" id="PRU00169"/>
    </source>
</evidence>
<dbReference type="Gene3D" id="3.20.20.450">
    <property type="entry name" value="EAL domain"/>
    <property type="match status" value="1"/>
</dbReference>
<dbReference type="CDD" id="cd00156">
    <property type="entry name" value="REC"/>
    <property type="match status" value="1"/>
</dbReference>
<dbReference type="PROSITE" id="PS50110">
    <property type="entry name" value="RESPONSE_REGULATORY"/>
    <property type="match status" value="1"/>
</dbReference>
<dbReference type="PROSITE" id="PS50883">
    <property type="entry name" value="EAL"/>
    <property type="match status" value="1"/>
</dbReference>
<evidence type="ECO:0000259" key="6">
    <source>
        <dbReference type="PROSITE" id="PS50883"/>
    </source>
</evidence>
<dbReference type="EC" id="3.1.4.52" evidence="1"/>
<dbReference type="PANTHER" id="PTHR44757:SF2">
    <property type="entry name" value="BIOFILM ARCHITECTURE MAINTENANCE PROTEIN MBAA"/>
    <property type="match status" value="1"/>
</dbReference>
<evidence type="ECO:0000259" key="5">
    <source>
        <dbReference type="PROSITE" id="PS50112"/>
    </source>
</evidence>
<dbReference type="Gene3D" id="3.40.50.2300">
    <property type="match status" value="1"/>
</dbReference>
<dbReference type="RefSeq" id="WP_165904198.1">
    <property type="nucleotide sequence ID" value="NZ_SLWY01000025.1"/>
</dbReference>
<dbReference type="Pfam" id="PF00072">
    <property type="entry name" value="Response_reg"/>
    <property type="match status" value="1"/>
</dbReference>
<dbReference type="InterPro" id="IPR043128">
    <property type="entry name" value="Rev_trsase/Diguanyl_cyclase"/>
</dbReference>
<comment type="caution">
    <text evidence="8">The sequence shown here is derived from an EMBL/GenBank/DDBJ whole genome shotgun (WGS) entry which is preliminary data.</text>
</comment>
<dbReference type="SMART" id="SM00448">
    <property type="entry name" value="REC"/>
    <property type="match status" value="1"/>
</dbReference>
<dbReference type="Pfam" id="PF00563">
    <property type="entry name" value="EAL"/>
    <property type="match status" value="1"/>
</dbReference>
<dbReference type="InterPro" id="IPR035965">
    <property type="entry name" value="PAS-like_dom_sf"/>
</dbReference>
<dbReference type="InterPro" id="IPR000160">
    <property type="entry name" value="GGDEF_dom"/>
</dbReference>
<dbReference type="SUPFAM" id="SSF55073">
    <property type="entry name" value="Nucleotide cyclase"/>
    <property type="match status" value="1"/>
</dbReference>
<dbReference type="InterPro" id="IPR029787">
    <property type="entry name" value="Nucleotide_cyclase"/>
</dbReference>
<dbReference type="SMART" id="SM00052">
    <property type="entry name" value="EAL"/>
    <property type="match status" value="1"/>
</dbReference>
<proteinExistence type="predicted"/>
<dbReference type="InterPro" id="IPR013656">
    <property type="entry name" value="PAS_4"/>
</dbReference>
<feature type="domain" description="GGDEF" evidence="7">
    <location>
        <begin position="296"/>
        <end position="428"/>
    </location>
</feature>
<dbReference type="GO" id="GO:0000160">
    <property type="term" value="P:phosphorelay signal transduction system"/>
    <property type="evidence" value="ECO:0007669"/>
    <property type="project" value="InterPro"/>
</dbReference>
<keyword evidence="2" id="KW-0973">c-di-GMP</keyword>
<dbReference type="GO" id="GO:0071111">
    <property type="term" value="F:cyclic-guanylate-specific phosphodiesterase activity"/>
    <property type="evidence" value="ECO:0007669"/>
    <property type="project" value="UniProtKB-EC"/>
</dbReference>
<dbReference type="PROSITE" id="PS50887">
    <property type="entry name" value="GGDEF"/>
    <property type="match status" value="1"/>
</dbReference>
<dbReference type="InterPro" id="IPR052155">
    <property type="entry name" value="Biofilm_reg_signaling"/>
</dbReference>
<dbReference type="Gene3D" id="3.30.450.20">
    <property type="entry name" value="PAS domain"/>
    <property type="match status" value="1"/>
</dbReference>
<dbReference type="EMBL" id="SLWY01000025">
    <property type="protein sequence ID" value="TCO77518.1"/>
    <property type="molecule type" value="Genomic_DNA"/>
</dbReference>
<dbReference type="SMART" id="SM00267">
    <property type="entry name" value="GGDEF"/>
    <property type="match status" value="1"/>
</dbReference>
<feature type="domain" description="Response regulatory" evidence="4">
    <location>
        <begin position="5"/>
        <end position="121"/>
    </location>
</feature>
<dbReference type="Pfam" id="PF08448">
    <property type="entry name" value="PAS_4"/>
    <property type="match status" value="1"/>
</dbReference>
<dbReference type="CDD" id="cd01948">
    <property type="entry name" value="EAL"/>
    <property type="match status" value="1"/>
</dbReference>
<dbReference type="InterPro" id="IPR035919">
    <property type="entry name" value="EAL_sf"/>
</dbReference>
<dbReference type="Pfam" id="PF00990">
    <property type="entry name" value="GGDEF"/>
    <property type="match status" value="1"/>
</dbReference>
<dbReference type="FunFam" id="3.20.20.450:FF:000001">
    <property type="entry name" value="Cyclic di-GMP phosphodiesterase yahA"/>
    <property type="match status" value="1"/>
</dbReference>
<reference evidence="8 9" key="1">
    <citation type="submission" date="2019-03" db="EMBL/GenBank/DDBJ databases">
        <title>Genomic Encyclopedia of Type Strains, Phase IV (KMG-IV): sequencing the most valuable type-strain genomes for metagenomic binning, comparative biology and taxonomic classification.</title>
        <authorList>
            <person name="Goeker M."/>
        </authorList>
    </citation>
    <scope>NUCLEOTIDE SEQUENCE [LARGE SCALE GENOMIC DNA]</scope>
    <source>
        <strain evidence="8 9">DSM 25287</strain>
    </source>
</reference>
<dbReference type="InterPro" id="IPR011006">
    <property type="entry name" value="CheY-like_superfamily"/>
</dbReference>
<dbReference type="Gene3D" id="3.30.70.270">
    <property type="match status" value="1"/>
</dbReference>
<feature type="domain" description="PAS" evidence="5">
    <location>
        <begin position="139"/>
        <end position="210"/>
    </location>
</feature>
<accession>A0A4R2L4I4</accession>
<name>A0A4R2L4I4_9GAMM</name>
<dbReference type="InterPro" id="IPR001633">
    <property type="entry name" value="EAL_dom"/>
</dbReference>
<dbReference type="PANTHER" id="PTHR44757">
    <property type="entry name" value="DIGUANYLATE CYCLASE DGCP"/>
    <property type="match status" value="1"/>
</dbReference>
<evidence type="ECO:0000256" key="2">
    <source>
        <dbReference type="ARBA" id="ARBA00022636"/>
    </source>
</evidence>
<dbReference type="NCBIfam" id="TIGR00229">
    <property type="entry name" value="sensory_box"/>
    <property type="match status" value="1"/>
</dbReference>
<dbReference type="CDD" id="cd00130">
    <property type="entry name" value="PAS"/>
    <property type="match status" value="1"/>
</dbReference>
<dbReference type="InterPro" id="IPR001789">
    <property type="entry name" value="Sig_transdc_resp-reg_receiver"/>
</dbReference>
<evidence type="ECO:0000256" key="1">
    <source>
        <dbReference type="ARBA" id="ARBA00012282"/>
    </source>
</evidence>
<dbReference type="SMART" id="SM00091">
    <property type="entry name" value="PAS"/>
    <property type="match status" value="1"/>
</dbReference>
<sequence length="695" mass="75551">MDTLRVLHLEDNPDDSDLIEATLRLAGVALEVRVVTDRQAFTDTLQDGWPDIVLTDYRVPRFSGLDALEVRNRLAPDVPLIFVTGSLGDDLAVTTLHRGATDFILKDRMARLPEAIQRALLDRDRARERRRLDAELAAERELMRAILGSVQASIVVLDGSGAIVSANPAAARLVGHAPASLAGLAFWDAFPAPTSVQATREQVRSALEWPQSLVGDSWPMVTVSGRMVTWSAGALVNPGRPERLVLSGIDVTEQRQAERRAHHLGNFDRVTQLPNRAHFLAALEQHCRQRPTAGPQVLALMTIALRRLREIADSDGEETTDRICIAMAERLRALQGGSPLLGRIADNGFALAAELDRDGALECFAPQVLDALGAPLLVDGRQRVVPALGGLALLPDDAAEPRQLLRAAEAALHHAETDANQAYAFYTPALSDQARERLQLEGELREALDADDQLALHYQPQLDLRSGRLIGLEALIRWQHPRLGWLSPGRFIPLAEGSGMMNALGIWVLREVCRQLARWDAAGVRAPVVAANLSASQFASPTLLADIDRILAESGAAPERLELELTESTSMRDPQSSIAIMTELGRRGLRIAIDDFGTGYSNLAYLKRFPVSRLKLDQAFVRDLVADADDRAIAHAVIAMAHQLRLEVVAEGVETEPQRALLAAADCDAIQGYLLSRPLAAQACARLLAGGAALP</sequence>
<dbReference type="PROSITE" id="PS50112">
    <property type="entry name" value="PAS"/>
    <property type="match status" value="1"/>
</dbReference>
<dbReference type="SUPFAM" id="SSF52172">
    <property type="entry name" value="CheY-like"/>
    <property type="match status" value="1"/>
</dbReference>
<dbReference type="SUPFAM" id="SSF141868">
    <property type="entry name" value="EAL domain-like"/>
    <property type="match status" value="1"/>
</dbReference>
<gene>
    <name evidence="8" type="ORF">EV699_12520</name>
</gene>
<dbReference type="SUPFAM" id="SSF55785">
    <property type="entry name" value="PYP-like sensor domain (PAS domain)"/>
    <property type="match status" value="1"/>
</dbReference>
<feature type="domain" description="EAL" evidence="6">
    <location>
        <begin position="437"/>
        <end position="692"/>
    </location>
</feature>
<dbReference type="AlphaFoldDB" id="A0A4R2L4I4"/>
<evidence type="ECO:0000259" key="4">
    <source>
        <dbReference type="PROSITE" id="PS50110"/>
    </source>
</evidence>
<organism evidence="8 9">
    <name type="scientific">Plasticicumulans lactativorans</name>
    <dbReference type="NCBI Taxonomy" id="1133106"/>
    <lineage>
        <taxon>Bacteria</taxon>
        <taxon>Pseudomonadati</taxon>
        <taxon>Pseudomonadota</taxon>
        <taxon>Gammaproteobacteria</taxon>
        <taxon>Candidatus Competibacteraceae</taxon>
        <taxon>Plasticicumulans</taxon>
    </lineage>
</organism>
<evidence type="ECO:0000313" key="9">
    <source>
        <dbReference type="Proteomes" id="UP000295765"/>
    </source>
</evidence>
<keyword evidence="9" id="KW-1185">Reference proteome</keyword>
<feature type="modified residue" description="4-aspartylphosphate" evidence="3">
    <location>
        <position position="56"/>
    </location>
</feature>
<evidence type="ECO:0000313" key="8">
    <source>
        <dbReference type="EMBL" id="TCO77518.1"/>
    </source>
</evidence>
<protein>
    <recommendedName>
        <fullName evidence="1">cyclic-guanylate-specific phosphodiesterase</fullName>
        <ecNumber evidence="1">3.1.4.52</ecNumber>
    </recommendedName>
</protein>
<dbReference type="InterPro" id="IPR000014">
    <property type="entry name" value="PAS"/>
</dbReference>
<keyword evidence="3" id="KW-0597">Phosphoprotein</keyword>
<evidence type="ECO:0000259" key="7">
    <source>
        <dbReference type="PROSITE" id="PS50887"/>
    </source>
</evidence>
<dbReference type="Proteomes" id="UP000295765">
    <property type="component" value="Unassembled WGS sequence"/>
</dbReference>